<dbReference type="PANTHER" id="PTHR30543:SF21">
    <property type="entry name" value="NAD(P)H-DEPENDENT FMN REDUCTASE LOT6"/>
    <property type="match status" value="1"/>
</dbReference>
<name>A0A4S5BL16_9BURK</name>
<dbReference type="SUPFAM" id="SSF52218">
    <property type="entry name" value="Flavoproteins"/>
    <property type="match status" value="1"/>
</dbReference>
<dbReference type="RefSeq" id="WP_136407361.1">
    <property type="nucleotide sequence ID" value="NZ_JARXRQ010000015.1"/>
</dbReference>
<proteinExistence type="predicted"/>
<dbReference type="GO" id="GO:0010181">
    <property type="term" value="F:FMN binding"/>
    <property type="evidence" value="ECO:0007669"/>
    <property type="project" value="TreeGrafter"/>
</dbReference>
<reference evidence="2 3" key="1">
    <citation type="submission" date="2019-04" db="EMBL/GenBank/DDBJ databases">
        <title>Lampropedia sp YIM MLB12 draf genome.</title>
        <authorList>
            <person name="Wang Y.-X."/>
        </authorList>
    </citation>
    <scope>NUCLEOTIDE SEQUENCE [LARGE SCALE GENOMIC DNA]</scope>
    <source>
        <strain evidence="2 3">YIM MLB12</strain>
    </source>
</reference>
<evidence type="ECO:0000259" key="1">
    <source>
        <dbReference type="Pfam" id="PF03358"/>
    </source>
</evidence>
<comment type="caution">
    <text evidence="2">The sequence shown here is derived from an EMBL/GenBank/DDBJ whole genome shotgun (WGS) entry which is preliminary data.</text>
</comment>
<dbReference type="AlphaFoldDB" id="A0A4S5BL16"/>
<dbReference type="Pfam" id="PF03358">
    <property type="entry name" value="FMN_red"/>
    <property type="match status" value="1"/>
</dbReference>
<dbReference type="GO" id="GO:0005829">
    <property type="term" value="C:cytosol"/>
    <property type="evidence" value="ECO:0007669"/>
    <property type="project" value="TreeGrafter"/>
</dbReference>
<dbReference type="EMBL" id="SSWX01000021">
    <property type="protein sequence ID" value="THJ31653.1"/>
    <property type="molecule type" value="Genomic_DNA"/>
</dbReference>
<dbReference type="InterPro" id="IPR050712">
    <property type="entry name" value="NAD(P)H-dep_reductase"/>
</dbReference>
<protein>
    <submittedName>
        <fullName evidence="2">NAD(P)H-dependent oxidoreductase</fullName>
    </submittedName>
</protein>
<dbReference type="PANTHER" id="PTHR30543">
    <property type="entry name" value="CHROMATE REDUCTASE"/>
    <property type="match status" value="1"/>
</dbReference>
<sequence>MTKPRHSFSSISANSSAVPHIVIIGGTTRASSTSERLARHCERLLQARGSTTAMFPAGELELPMYAPERQQPHPVAEHFIREVRRCDGMVIASPGYHGGISGLLKNALDYTEELRSDSRPYLHGRAVGCIVTAAGWQGANSTLAALRSVVHALRGWPTPLGVAVNSTQPLIDEAGALSPDIEHQLSIMVQQIMQIAQWGRASDAALPTRELATGT</sequence>
<evidence type="ECO:0000313" key="3">
    <source>
        <dbReference type="Proteomes" id="UP000306236"/>
    </source>
</evidence>
<dbReference type="GO" id="GO:0016491">
    <property type="term" value="F:oxidoreductase activity"/>
    <property type="evidence" value="ECO:0007669"/>
    <property type="project" value="InterPro"/>
</dbReference>
<organism evidence="2 3">
    <name type="scientific">Lampropedia aestuarii</name>
    <dbReference type="NCBI Taxonomy" id="2562762"/>
    <lineage>
        <taxon>Bacteria</taxon>
        <taxon>Pseudomonadati</taxon>
        <taxon>Pseudomonadota</taxon>
        <taxon>Betaproteobacteria</taxon>
        <taxon>Burkholderiales</taxon>
        <taxon>Comamonadaceae</taxon>
        <taxon>Lampropedia</taxon>
    </lineage>
</organism>
<feature type="domain" description="NADPH-dependent FMN reductase-like" evidence="1">
    <location>
        <begin position="20"/>
        <end position="164"/>
    </location>
</feature>
<dbReference type="OrthoDB" id="1643408at2"/>
<dbReference type="InterPro" id="IPR005025">
    <property type="entry name" value="FMN_Rdtase-like_dom"/>
</dbReference>
<dbReference type="InterPro" id="IPR029039">
    <property type="entry name" value="Flavoprotein-like_sf"/>
</dbReference>
<dbReference type="Gene3D" id="3.40.50.360">
    <property type="match status" value="1"/>
</dbReference>
<evidence type="ECO:0000313" key="2">
    <source>
        <dbReference type="EMBL" id="THJ31653.1"/>
    </source>
</evidence>
<keyword evidence="3" id="KW-1185">Reference proteome</keyword>
<dbReference type="Proteomes" id="UP000306236">
    <property type="component" value="Unassembled WGS sequence"/>
</dbReference>
<accession>A0A4S5BL16</accession>
<gene>
    <name evidence="2" type="ORF">E8K88_14315</name>
</gene>